<gene>
    <name evidence="1" type="ORF">BJ875DRAFT_479417</name>
</gene>
<comment type="caution">
    <text evidence="1">The sequence shown here is derived from an EMBL/GenBank/DDBJ whole genome shotgun (WGS) entry which is preliminary data.</text>
</comment>
<evidence type="ECO:0000313" key="1">
    <source>
        <dbReference type="EMBL" id="KAG9239516.1"/>
    </source>
</evidence>
<dbReference type="OrthoDB" id="3470290at2759"/>
<evidence type="ECO:0000313" key="2">
    <source>
        <dbReference type="Proteomes" id="UP000824998"/>
    </source>
</evidence>
<sequence>MANHTVILSGRLPPGAPLGGEATAPRCPRITIIKGELLDFPSNFIVMSTDKTMALDLQISTMGRGFMKARHRWRNMAREGAPQGAPVLIDSYIGSYRPPRTGLNSIFNAGGFGLGEGLANITPPGLNPAHNAVVVVNIPKPTILPLPPVNSVEYRENPIIERYDPNSNRRLRRVVLRALQACRTASTGGNLPGWMNAGPPNWWPDLAYQGGKCSIAFNLIGSNKDVGYGFNNSAEQVLGAISSYFNIDTQQERDSRRNEFLDIYLLVSNQKCEQPKKIQQAWNTAWYRYVTPPAGALPPGAMTYTTAQNPDTPEMQVYAEAISGTRTLRSGVRGRK</sequence>
<name>A0A9P7YTT4_9HELO</name>
<accession>A0A9P7YTT4</accession>
<protein>
    <submittedName>
        <fullName evidence="1">Uncharacterized protein</fullName>
    </submittedName>
</protein>
<dbReference type="AlphaFoldDB" id="A0A9P7YTT4"/>
<dbReference type="EMBL" id="MU251358">
    <property type="protein sequence ID" value="KAG9239516.1"/>
    <property type="molecule type" value="Genomic_DNA"/>
</dbReference>
<keyword evidence="2" id="KW-1185">Reference proteome</keyword>
<proteinExistence type="predicted"/>
<organism evidence="1 2">
    <name type="scientific">Amylocarpus encephaloides</name>
    <dbReference type="NCBI Taxonomy" id="45428"/>
    <lineage>
        <taxon>Eukaryota</taxon>
        <taxon>Fungi</taxon>
        <taxon>Dikarya</taxon>
        <taxon>Ascomycota</taxon>
        <taxon>Pezizomycotina</taxon>
        <taxon>Leotiomycetes</taxon>
        <taxon>Helotiales</taxon>
        <taxon>Helotiales incertae sedis</taxon>
        <taxon>Amylocarpus</taxon>
    </lineage>
</organism>
<reference evidence="1" key="1">
    <citation type="journal article" date="2021" name="IMA Fungus">
        <title>Genomic characterization of three marine fungi, including Emericellopsis atlantica sp. nov. with signatures of a generalist lifestyle and marine biomass degradation.</title>
        <authorList>
            <person name="Hagestad O.C."/>
            <person name="Hou L."/>
            <person name="Andersen J.H."/>
            <person name="Hansen E.H."/>
            <person name="Altermark B."/>
            <person name="Li C."/>
            <person name="Kuhnert E."/>
            <person name="Cox R.J."/>
            <person name="Crous P.W."/>
            <person name="Spatafora J.W."/>
            <person name="Lail K."/>
            <person name="Amirebrahimi M."/>
            <person name="Lipzen A."/>
            <person name="Pangilinan J."/>
            <person name="Andreopoulos W."/>
            <person name="Hayes R.D."/>
            <person name="Ng V."/>
            <person name="Grigoriev I.V."/>
            <person name="Jackson S.A."/>
            <person name="Sutton T.D.S."/>
            <person name="Dobson A.D.W."/>
            <person name="Rama T."/>
        </authorList>
    </citation>
    <scope>NUCLEOTIDE SEQUENCE</scope>
    <source>
        <strain evidence="1">TRa018bII</strain>
    </source>
</reference>
<dbReference type="Proteomes" id="UP000824998">
    <property type="component" value="Unassembled WGS sequence"/>
</dbReference>